<evidence type="ECO:0000256" key="1">
    <source>
        <dbReference type="ARBA" id="ARBA00006484"/>
    </source>
</evidence>
<reference evidence="2 3" key="1">
    <citation type="submission" date="2019-02" db="EMBL/GenBank/DDBJ databases">
        <title>Thermus sp. a novel from hot spring.</title>
        <authorList>
            <person name="Zhao Z."/>
        </authorList>
    </citation>
    <scope>NUCLEOTIDE SEQUENCE [LARGE SCALE GENOMIC DNA]</scope>
    <source>
        <strain evidence="2 3">CFH 72773T</strain>
    </source>
</reference>
<comment type="caution">
    <text evidence="2">The sequence shown here is derived from an EMBL/GenBank/DDBJ whole genome shotgun (WGS) entry which is preliminary data.</text>
</comment>
<dbReference type="InterPro" id="IPR036291">
    <property type="entry name" value="NAD(P)-bd_dom_sf"/>
</dbReference>
<accession>A0A4Q9B7I2</accession>
<dbReference type="Proteomes" id="UP000292858">
    <property type="component" value="Unassembled WGS sequence"/>
</dbReference>
<dbReference type="PANTHER" id="PTHR42879">
    <property type="entry name" value="3-OXOACYL-(ACYL-CARRIER-PROTEIN) REDUCTASE"/>
    <property type="match status" value="1"/>
</dbReference>
<dbReference type="InterPro" id="IPR020904">
    <property type="entry name" value="Sc_DH/Rdtase_CS"/>
</dbReference>
<dbReference type="GO" id="GO:0032787">
    <property type="term" value="P:monocarboxylic acid metabolic process"/>
    <property type="evidence" value="ECO:0007669"/>
    <property type="project" value="UniProtKB-ARBA"/>
</dbReference>
<dbReference type="InterPro" id="IPR050259">
    <property type="entry name" value="SDR"/>
</dbReference>
<dbReference type="NCBIfam" id="NF004202">
    <property type="entry name" value="PRK05653.2-2"/>
    <property type="match status" value="1"/>
</dbReference>
<dbReference type="NCBIfam" id="NF005559">
    <property type="entry name" value="PRK07231.1"/>
    <property type="match status" value="1"/>
</dbReference>
<sequence>MFRMDGKVAVVTGGAKGIGRGMARVFAQAGARVAVLDLDEGAGQGVVEAIRKEGGEALFLRADVARLPDLQAAAGKVEAAFGGADILLANAGIYPQASLLTMEEADWERVMAVNLKGMFLAVKAFLPLLRRSRAGRIVLTSSITGPITGYPGWSHYGATKAGMLGFMRSAAIELAPYGITVNAVLPGNVATEGLGELSEDYRRKMEATIPLRRLGTPEEVAYAALFLASEEARYITGHALVVDGSQTLPESGLALEGLYEEPTR</sequence>
<dbReference type="SUPFAM" id="SSF51735">
    <property type="entry name" value="NAD(P)-binding Rossmann-fold domains"/>
    <property type="match status" value="1"/>
</dbReference>
<evidence type="ECO:0000313" key="3">
    <source>
        <dbReference type="Proteomes" id="UP000292858"/>
    </source>
</evidence>
<name>A0A4Q9B7I2_9DEIN</name>
<protein>
    <submittedName>
        <fullName evidence="2">3-oxoacyl-ACP reductase FabG</fullName>
        <ecNumber evidence="2">1.1.1.100</ecNumber>
    </submittedName>
</protein>
<evidence type="ECO:0000313" key="2">
    <source>
        <dbReference type="EMBL" id="TBH21772.1"/>
    </source>
</evidence>
<dbReference type="GO" id="GO:0004316">
    <property type="term" value="F:3-oxoacyl-[acyl-carrier-protein] reductase (NADPH) activity"/>
    <property type="evidence" value="ECO:0007669"/>
    <property type="project" value="UniProtKB-EC"/>
</dbReference>
<dbReference type="PRINTS" id="PR00081">
    <property type="entry name" value="GDHRDH"/>
</dbReference>
<dbReference type="PRINTS" id="PR00080">
    <property type="entry name" value="SDRFAMILY"/>
</dbReference>
<gene>
    <name evidence="2" type="primary">fabG</name>
    <name evidence="2" type="ORF">ETP66_00590</name>
</gene>
<organism evidence="2 3">
    <name type="scientific">Thermus thermamylovorans</name>
    <dbReference type="NCBI Taxonomy" id="2509362"/>
    <lineage>
        <taxon>Bacteria</taxon>
        <taxon>Thermotogati</taxon>
        <taxon>Deinococcota</taxon>
        <taxon>Deinococci</taxon>
        <taxon>Thermales</taxon>
        <taxon>Thermaceae</taxon>
        <taxon>Thermus</taxon>
    </lineage>
</organism>
<dbReference type="FunFam" id="3.40.50.720:FF:000084">
    <property type="entry name" value="Short-chain dehydrogenase reductase"/>
    <property type="match status" value="1"/>
</dbReference>
<dbReference type="Gene3D" id="3.40.50.720">
    <property type="entry name" value="NAD(P)-binding Rossmann-like Domain"/>
    <property type="match status" value="1"/>
</dbReference>
<dbReference type="EMBL" id="SIJL01000001">
    <property type="protein sequence ID" value="TBH21772.1"/>
    <property type="molecule type" value="Genomic_DNA"/>
</dbReference>
<dbReference type="OrthoDB" id="9803333at2"/>
<dbReference type="NCBIfam" id="NF009466">
    <property type="entry name" value="PRK12826.1-2"/>
    <property type="match status" value="1"/>
</dbReference>
<keyword evidence="2" id="KW-0560">Oxidoreductase</keyword>
<dbReference type="AlphaFoldDB" id="A0A4Q9B7I2"/>
<dbReference type="InterPro" id="IPR002347">
    <property type="entry name" value="SDR_fam"/>
</dbReference>
<dbReference type="EC" id="1.1.1.100" evidence="2"/>
<dbReference type="NCBIfam" id="NF009468">
    <property type="entry name" value="PRK12826.1-4"/>
    <property type="match status" value="1"/>
</dbReference>
<dbReference type="PANTHER" id="PTHR42879:SF2">
    <property type="entry name" value="3-OXOACYL-[ACYL-CARRIER-PROTEIN] REDUCTASE FABG"/>
    <property type="match status" value="1"/>
</dbReference>
<proteinExistence type="inferred from homology"/>
<keyword evidence="3" id="KW-1185">Reference proteome</keyword>
<dbReference type="Pfam" id="PF13561">
    <property type="entry name" value="adh_short_C2"/>
    <property type="match status" value="1"/>
</dbReference>
<dbReference type="PROSITE" id="PS00061">
    <property type="entry name" value="ADH_SHORT"/>
    <property type="match status" value="1"/>
</dbReference>
<comment type="similarity">
    <text evidence="1">Belongs to the short-chain dehydrogenases/reductases (SDR) family.</text>
</comment>